<feature type="region of interest" description="Disordered" evidence="1">
    <location>
        <begin position="1"/>
        <end position="23"/>
    </location>
</feature>
<evidence type="ECO:0000313" key="3">
    <source>
        <dbReference type="Proteomes" id="UP000188268"/>
    </source>
</evidence>
<proteinExistence type="predicted"/>
<sequence>MGFSSGRRKREGEGRPPVASLDL</sequence>
<gene>
    <name evidence="2" type="ORF">CCACVL1_09337</name>
</gene>
<reference evidence="2 3" key="1">
    <citation type="submission" date="2013-09" db="EMBL/GenBank/DDBJ databases">
        <title>Corchorus capsularis genome sequencing.</title>
        <authorList>
            <person name="Alam M."/>
            <person name="Haque M.S."/>
            <person name="Islam M.S."/>
            <person name="Emdad E.M."/>
            <person name="Islam M.M."/>
            <person name="Ahmed B."/>
            <person name="Halim A."/>
            <person name="Hossen Q.M.M."/>
            <person name="Hossain M.Z."/>
            <person name="Ahmed R."/>
            <person name="Khan M.M."/>
            <person name="Islam R."/>
            <person name="Rashid M.M."/>
            <person name="Khan S.A."/>
            <person name="Rahman M.S."/>
            <person name="Alam M."/>
        </authorList>
    </citation>
    <scope>NUCLEOTIDE SEQUENCE [LARGE SCALE GENOMIC DNA]</scope>
    <source>
        <strain evidence="3">cv. CVL-1</strain>
        <tissue evidence="2">Whole seedling</tissue>
    </source>
</reference>
<evidence type="ECO:0000313" key="2">
    <source>
        <dbReference type="EMBL" id="OMO86994.1"/>
    </source>
</evidence>
<accession>A0A1R3IWQ7</accession>
<protein>
    <submittedName>
        <fullName evidence="2">Uncharacterized protein</fullName>
    </submittedName>
</protein>
<dbReference type="AlphaFoldDB" id="A0A1R3IWQ7"/>
<dbReference type="Proteomes" id="UP000188268">
    <property type="component" value="Unassembled WGS sequence"/>
</dbReference>
<organism evidence="2 3">
    <name type="scientific">Corchorus capsularis</name>
    <name type="common">Jute</name>
    <dbReference type="NCBI Taxonomy" id="210143"/>
    <lineage>
        <taxon>Eukaryota</taxon>
        <taxon>Viridiplantae</taxon>
        <taxon>Streptophyta</taxon>
        <taxon>Embryophyta</taxon>
        <taxon>Tracheophyta</taxon>
        <taxon>Spermatophyta</taxon>
        <taxon>Magnoliopsida</taxon>
        <taxon>eudicotyledons</taxon>
        <taxon>Gunneridae</taxon>
        <taxon>Pentapetalae</taxon>
        <taxon>rosids</taxon>
        <taxon>malvids</taxon>
        <taxon>Malvales</taxon>
        <taxon>Malvaceae</taxon>
        <taxon>Grewioideae</taxon>
        <taxon>Apeibeae</taxon>
        <taxon>Corchorus</taxon>
    </lineage>
</organism>
<keyword evidence="3" id="KW-1185">Reference proteome</keyword>
<comment type="caution">
    <text evidence="2">The sequence shown here is derived from an EMBL/GenBank/DDBJ whole genome shotgun (WGS) entry which is preliminary data.</text>
</comment>
<dbReference type="Gramene" id="OMO86994">
    <property type="protein sequence ID" value="OMO86994"/>
    <property type="gene ID" value="CCACVL1_09337"/>
</dbReference>
<evidence type="ECO:0000256" key="1">
    <source>
        <dbReference type="SAM" id="MobiDB-lite"/>
    </source>
</evidence>
<name>A0A1R3IWQ7_COCAP</name>
<dbReference type="EMBL" id="AWWV01009345">
    <property type="protein sequence ID" value="OMO86994.1"/>
    <property type="molecule type" value="Genomic_DNA"/>
</dbReference>